<evidence type="ECO:0000256" key="2">
    <source>
        <dbReference type="ARBA" id="ARBA00006454"/>
    </source>
</evidence>
<dbReference type="InterPro" id="IPR001356">
    <property type="entry name" value="HD"/>
</dbReference>
<feature type="DNA-binding region" description="Homeobox" evidence="8">
    <location>
        <begin position="307"/>
        <end position="347"/>
    </location>
</feature>
<keyword evidence="3" id="KW-0805">Transcription regulation</keyword>
<dbReference type="InterPro" id="IPR009057">
    <property type="entry name" value="Homeodomain-like_sf"/>
</dbReference>
<keyword evidence="5 8" id="KW-0371">Homeobox</keyword>
<dbReference type="Pfam" id="PF07526">
    <property type="entry name" value="POX"/>
    <property type="match status" value="1"/>
</dbReference>
<protein>
    <submittedName>
        <fullName evidence="10">Putative BEL1-like homeodomain protein 11</fullName>
    </submittedName>
</protein>
<dbReference type="PANTHER" id="PTHR11850">
    <property type="entry name" value="HOMEOBOX PROTEIN TRANSCRIPTION FACTORS"/>
    <property type="match status" value="1"/>
</dbReference>
<accession>A0A5B7C6C8</accession>
<evidence type="ECO:0000313" key="10">
    <source>
        <dbReference type="EMBL" id="MPA76612.1"/>
    </source>
</evidence>
<comment type="similarity">
    <text evidence="2">Belongs to the TALE/BELL homeobox family.</text>
</comment>
<evidence type="ECO:0000256" key="4">
    <source>
        <dbReference type="ARBA" id="ARBA00023125"/>
    </source>
</evidence>
<dbReference type="Gene3D" id="1.10.10.60">
    <property type="entry name" value="Homeodomain-like"/>
    <property type="match status" value="1"/>
</dbReference>
<evidence type="ECO:0000256" key="8">
    <source>
        <dbReference type="PROSITE-ProRule" id="PRU00108"/>
    </source>
</evidence>
<dbReference type="CDD" id="cd00086">
    <property type="entry name" value="homeodomain"/>
    <property type="match status" value="1"/>
</dbReference>
<evidence type="ECO:0000259" key="9">
    <source>
        <dbReference type="PROSITE" id="PS50071"/>
    </source>
</evidence>
<dbReference type="SUPFAM" id="SSF46689">
    <property type="entry name" value="Homeodomain-like"/>
    <property type="match status" value="1"/>
</dbReference>
<dbReference type="InterPro" id="IPR050224">
    <property type="entry name" value="TALE_homeobox"/>
</dbReference>
<evidence type="ECO:0000256" key="3">
    <source>
        <dbReference type="ARBA" id="ARBA00023015"/>
    </source>
</evidence>
<name>A0A5B7C6C8_DAVIN</name>
<dbReference type="PROSITE" id="PS50071">
    <property type="entry name" value="HOMEOBOX_2"/>
    <property type="match status" value="1"/>
</dbReference>
<evidence type="ECO:0000256" key="6">
    <source>
        <dbReference type="ARBA" id="ARBA00023163"/>
    </source>
</evidence>
<sequence length="376" mass="42544">MVSPQNPASSIFHQFIFSDSMGSQNQHFDSYRSDFIDLVKLQPPPISDESEINHSRHLNDQNQYRQSCLNSNLMEHFNSGEEACNLGVEGITDEYGPFVASSSISLNQSFAIAVGSWKYLKPAQSLLQEVVHVGGKTVDLSNEKYVRRLSCNSRRGSLQLKAELCNHGLSAKTAKLIGLLEEVERGFEQYYHHMELVVSSFEVIAGLGAANSYTALVLQAMSRHFCGLRDAIISQINMSKRKFAQDLPRINMGLSQLSLFDRESGHNRLSLQQLGMIQSQRQAWRPIRIRGLPETSVAILRSWLFQHFLHPYPNDSEKLMLASQTGLTKNQVSNWFINARVRLWKPMIEEMYREEFADSSDDSNPYLATSSYLGGN</sequence>
<dbReference type="GO" id="GO:0005634">
    <property type="term" value="C:nucleus"/>
    <property type="evidence" value="ECO:0007669"/>
    <property type="project" value="UniProtKB-SubCell"/>
</dbReference>
<keyword evidence="6" id="KW-0804">Transcription</keyword>
<dbReference type="EMBL" id="GHES01046053">
    <property type="protein sequence ID" value="MPA76612.1"/>
    <property type="molecule type" value="Transcribed_RNA"/>
</dbReference>
<reference evidence="10" key="1">
    <citation type="submission" date="2019-08" db="EMBL/GenBank/DDBJ databases">
        <title>Reference gene set and small RNA set construction with multiple tissues from Davidia involucrata Baill.</title>
        <authorList>
            <person name="Yang H."/>
            <person name="Zhou C."/>
            <person name="Li G."/>
            <person name="Wang J."/>
            <person name="Gao P."/>
            <person name="Wang M."/>
            <person name="Wang R."/>
            <person name="Zhao Y."/>
        </authorList>
    </citation>
    <scope>NUCLEOTIDE SEQUENCE</scope>
    <source>
        <tissue evidence="10">Mixed with DoveR01_LX</tissue>
    </source>
</reference>
<gene>
    <name evidence="10" type="ORF">Din_046053</name>
</gene>
<dbReference type="InterPro" id="IPR006563">
    <property type="entry name" value="POX_dom"/>
</dbReference>
<dbReference type="SMART" id="SM00574">
    <property type="entry name" value="POX"/>
    <property type="match status" value="1"/>
</dbReference>
<feature type="domain" description="Homeobox" evidence="9">
    <location>
        <begin position="305"/>
        <end position="346"/>
    </location>
</feature>
<evidence type="ECO:0000256" key="1">
    <source>
        <dbReference type="ARBA" id="ARBA00004123"/>
    </source>
</evidence>
<comment type="subcellular location">
    <subcellularLocation>
        <location evidence="1 8">Nucleus</location>
    </subcellularLocation>
</comment>
<evidence type="ECO:0000256" key="5">
    <source>
        <dbReference type="ARBA" id="ARBA00023155"/>
    </source>
</evidence>
<dbReference type="Pfam" id="PF05920">
    <property type="entry name" value="Homeobox_KN"/>
    <property type="match status" value="1"/>
</dbReference>
<proteinExistence type="inferred from homology"/>
<dbReference type="InterPro" id="IPR008422">
    <property type="entry name" value="KN_HD"/>
</dbReference>
<evidence type="ECO:0000256" key="7">
    <source>
        <dbReference type="ARBA" id="ARBA00023242"/>
    </source>
</evidence>
<organism evidence="10">
    <name type="scientific">Davidia involucrata</name>
    <name type="common">Dove tree</name>
    <dbReference type="NCBI Taxonomy" id="16924"/>
    <lineage>
        <taxon>Eukaryota</taxon>
        <taxon>Viridiplantae</taxon>
        <taxon>Streptophyta</taxon>
        <taxon>Embryophyta</taxon>
        <taxon>Tracheophyta</taxon>
        <taxon>Spermatophyta</taxon>
        <taxon>Magnoliopsida</taxon>
        <taxon>eudicotyledons</taxon>
        <taxon>Gunneridae</taxon>
        <taxon>Pentapetalae</taxon>
        <taxon>asterids</taxon>
        <taxon>Cornales</taxon>
        <taxon>Nyssaceae</taxon>
        <taxon>Davidia</taxon>
    </lineage>
</organism>
<keyword evidence="4 8" id="KW-0238">DNA-binding</keyword>
<dbReference type="AlphaFoldDB" id="A0A5B7C6C8"/>
<dbReference type="GO" id="GO:0003677">
    <property type="term" value="F:DNA binding"/>
    <property type="evidence" value="ECO:0007669"/>
    <property type="project" value="UniProtKB-UniRule"/>
</dbReference>
<dbReference type="SMART" id="SM00389">
    <property type="entry name" value="HOX"/>
    <property type="match status" value="1"/>
</dbReference>
<keyword evidence="7 8" id="KW-0539">Nucleus</keyword>
<dbReference type="GO" id="GO:0006355">
    <property type="term" value="P:regulation of DNA-templated transcription"/>
    <property type="evidence" value="ECO:0007669"/>
    <property type="project" value="InterPro"/>
</dbReference>